<dbReference type="Proteomes" id="UP001202052">
    <property type="component" value="Unassembled WGS sequence"/>
</dbReference>
<proteinExistence type="predicted"/>
<protein>
    <recommendedName>
        <fullName evidence="4">AG2 protein</fullName>
    </recommendedName>
</protein>
<dbReference type="RefSeq" id="WP_249458698.1">
    <property type="nucleotide sequence ID" value="NZ_JAMCCK010000015.1"/>
</dbReference>
<dbReference type="EMBL" id="JAMCCK010000015">
    <property type="protein sequence ID" value="MCL3993916.1"/>
    <property type="molecule type" value="Genomic_DNA"/>
</dbReference>
<sequence>MAVTYMDLVEVDLGKLEAAVSDWKNIVDKLKTAAENARKGMKAKSDKARWAGVNATVTREFVDKTTKEISDLHIEANSIYQVLNDAHTELVSLQKQVRAARAEAQKWGIRVDDYGDGTVHCVYPHDRSTGDDHTQEQVEARQELEGRINRILSHASEIDASVARALRKSHGSDPNNAGHSSYESLDEAQVERAAELAKLGIKMTDEQFTELNSILKWNAKDADFSTAFYTSLGGPEETLEFYGRMSLDGTQGNDKERLALTRQLQRSMGTALATATDAGNEPHLSARWGEEFRKLGNKSIELYPGAGNAPYGYQILGGLLRYGNYDARFINPIAEHVVQLHHKDPYFFMNNKPMTGGADLDWGFNPSGKNGAGYDPLTSVLEGLGHSPEAAKKFFTDEPTVYKEDGTVDKNASLGYDYFDELNKKDFVWPPDSLVHPGSDGAKHVRDMGPDALGHALEAAVTGSAWDADPPKLHRDETTQDIMARVIERYNVTVADGPHDNMKDSLARMGAAYIDDLNYSIKDFGGSGDELGRDRIFAHSSDGSTRTSFGEQAARNFMMLVAADEDGYKTLSSAQQVFAASGLASLEENRDAGISFANNAAKVNGILDESRAHQIREDFKDDETARNLEMEKQGEWRKTLMSGGVAAVAAGGTALLLGPAAGVVAATAVPVLVESGGETVNTVYGNHTLQYLEDHEYKNDPEALAAVQGLESVGERGAWTPASNYADAIGMTQAEKDRLNREIEGSYRDGKDAISDAEKVSS</sequence>
<name>A0ABT0NRS9_9ACTN</name>
<reference evidence="2 3" key="1">
    <citation type="submission" date="2022-05" db="EMBL/GenBank/DDBJ databases">
        <title>Genome Resource of Streptomyces lavenduligriseus GA1-1, a Strain with Broad-Spectrum Antifungal Activity against Phytopathogenic Fungi.</title>
        <authorList>
            <person name="Qi D."/>
        </authorList>
    </citation>
    <scope>NUCLEOTIDE SEQUENCE [LARGE SCALE GENOMIC DNA]</scope>
    <source>
        <strain evidence="2 3">GA1-1</strain>
    </source>
</reference>
<evidence type="ECO:0000313" key="3">
    <source>
        <dbReference type="Proteomes" id="UP001202052"/>
    </source>
</evidence>
<comment type="caution">
    <text evidence="2">The sequence shown here is derived from an EMBL/GenBank/DDBJ whole genome shotgun (WGS) entry which is preliminary data.</text>
</comment>
<accession>A0ABT0NRS9</accession>
<evidence type="ECO:0000256" key="1">
    <source>
        <dbReference type="SAM" id="MobiDB-lite"/>
    </source>
</evidence>
<feature type="compositionally biased region" description="Polar residues" evidence="1">
    <location>
        <begin position="172"/>
        <end position="183"/>
    </location>
</feature>
<evidence type="ECO:0008006" key="4">
    <source>
        <dbReference type="Google" id="ProtNLM"/>
    </source>
</evidence>
<evidence type="ECO:0000313" key="2">
    <source>
        <dbReference type="EMBL" id="MCL3993916.1"/>
    </source>
</evidence>
<feature type="region of interest" description="Disordered" evidence="1">
    <location>
        <begin position="167"/>
        <end position="186"/>
    </location>
</feature>
<feature type="region of interest" description="Disordered" evidence="1">
    <location>
        <begin position="743"/>
        <end position="762"/>
    </location>
</feature>
<organism evidence="2 3">
    <name type="scientific">Streptomyces lavenduligriseus</name>
    <dbReference type="NCBI Taxonomy" id="67315"/>
    <lineage>
        <taxon>Bacteria</taxon>
        <taxon>Bacillati</taxon>
        <taxon>Actinomycetota</taxon>
        <taxon>Actinomycetes</taxon>
        <taxon>Kitasatosporales</taxon>
        <taxon>Streptomycetaceae</taxon>
        <taxon>Streptomyces</taxon>
    </lineage>
</organism>
<keyword evidence="3" id="KW-1185">Reference proteome</keyword>
<gene>
    <name evidence="2" type="ORF">M4438_10295</name>
</gene>